<evidence type="ECO:0008006" key="3">
    <source>
        <dbReference type="Google" id="ProtNLM"/>
    </source>
</evidence>
<dbReference type="PROSITE" id="PS51257">
    <property type="entry name" value="PROKAR_LIPOPROTEIN"/>
    <property type="match status" value="1"/>
</dbReference>
<sequence length="281" mass="32129">MKKLIYILLSLNIVVNVCFFSSACLQSFKKIDLDSIEEKSLGNFQGSEELPSLLELVNQINLQNEYLELRTSYVEFDGNPTEVEAKIKAKKSSALFQGSTNFYYEYKKQDIVPDTKLEDIIKETNLGYIKTDNNMPNKKELLNSIKKKNMLSARFLTEEDFDIDEGQTDTYAKINAKGITFKGSIELTYSCGTEDLKEKLSDVIKITDLGDYQASEEKPKPDLDWIYKKILEKNPDTTKYLNKQDIKVKNEVNDDGVDIVGTDENYTGTVHITFKIINEEV</sequence>
<proteinExistence type="predicted"/>
<accession>A0A6I6CB61</accession>
<name>A0A6I6CB61_9MOLU</name>
<organism evidence="1 2">
    <name type="scientific">Spiroplasma tabanidicola</name>
    <dbReference type="NCBI Taxonomy" id="324079"/>
    <lineage>
        <taxon>Bacteria</taxon>
        <taxon>Bacillati</taxon>
        <taxon>Mycoplasmatota</taxon>
        <taxon>Mollicutes</taxon>
        <taxon>Entomoplasmatales</taxon>
        <taxon>Spiroplasmataceae</taxon>
        <taxon>Spiroplasma</taxon>
    </lineage>
</organism>
<dbReference type="OrthoDB" id="10008540at2"/>
<protein>
    <recommendedName>
        <fullName evidence="3">Lipoprotein</fullName>
    </recommendedName>
</protein>
<dbReference type="Proteomes" id="UP000424468">
    <property type="component" value="Chromosome"/>
</dbReference>
<dbReference type="RefSeq" id="WP_156005320.1">
    <property type="nucleotide sequence ID" value="NZ_CP046276.1"/>
</dbReference>
<evidence type="ECO:0000313" key="2">
    <source>
        <dbReference type="Proteomes" id="UP000424468"/>
    </source>
</evidence>
<dbReference type="EMBL" id="CP046276">
    <property type="protein sequence ID" value="QGS51408.1"/>
    <property type="molecule type" value="Genomic_DNA"/>
</dbReference>
<reference evidence="1 2" key="1">
    <citation type="submission" date="2019-11" db="EMBL/GenBank/DDBJ databases">
        <title>Complete genome sequence of Spiroplasma tabanidicola TAUS-1 (DSM 22603).</title>
        <authorList>
            <person name="Huang C.-T."/>
            <person name="Lin Y.-C."/>
            <person name="Kuo C.-H."/>
        </authorList>
    </citation>
    <scope>NUCLEOTIDE SEQUENCE [LARGE SCALE GENOMIC DNA]</scope>
    <source>
        <strain evidence="1 2">TAUS-1</strain>
    </source>
</reference>
<keyword evidence="2" id="KW-1185">Reference proteome</keyword>
<gene>
    <name evidence="1" type="ORF">STABA_v1c00410</name>
</gene>
<dbReference type="KEGG" id="stab:STABA_v1c00410"/>
<evidence type="ECO:0000313" key="1">
    <source>
        <dbReference type="EMBL" id="QGS51408.1"/>
    </source>
</evidence>
<dbReference type="AlphaFoldDB" id="A0A6I6CB61"/>